<feature type="domain" description="Calpain catalytic" evidence="6">
    <location>
        <begin position="66"/>
        <end position="350"/>
    </location>
</feature>
<gene>
    <name evidence="7" type="ORF">BD311DRAFT_657405</name>
</gene>
<evidence type="ECO:0000313" key="7">
    <source>
        <dbReference type="EMBL" id="TBU31057.1"/>
    </source>
</evidence>
<dbReference type="SUPFAM" id="SSF49758">
    <property type="entry name" value="Calpain large subunit, middle domain (domain III)"/>
    <property type="match status" value="2"/>
</dbReference>
<dbReference type="InterPro" id="IPR001300">
    <property type="entry name" value="Peptidase_C2_calpain_cat"/>
</dbReference>
<dbReference type="Gene3D" id="1.20.58.80">
    <property type="entry name" value="Phosphotransferase system, lactose/cellobiose-type IIA subunit"/>
    <property type="match status" value="1"/>
</dbReference>
<keyword evidence="2" id="KW-0645">Protease</keyword>
<reference evidence="7" key="1">
    <citation type="submission" date="2019-01" db="EMBL/GenBank/DDBJ databases">
        <title>Draft genome sequences of three monokaryotic isolates of the white-rot basidiomycete fungus Dichomitus squalens.</title>
        <authorList>
            <consortium name="DOE Joint Genome Institute"/>
            <person name="Lopez S.C."/>
            <person name="Andreopoulos B."/>
            <person name="Pangilinan J."/>
            <person name="Lipzen A."/>
            <person name="Riley R."/>
            <person name="Ahrendt S."/>
            <person name="Ng V."/>
            <person name="Barry K."/>
            <person name="Daum C."/>
            <person name="Grigoriev I.V."/>
            <person name="Hilden K.S."/>
            <person name="Makela M.R."/>
            <person name="de Vries R.P."/>
        </authorList>
    </citation>
    <scope>NUCLEOTIDE SEQUENCE [LARGE SCALE GENOMIC DNA]</scope>
    <source>
        <strain evidence="7">OM18370.1</strain>
    </source>
</reference>
<dbReference type="EMBL" id="ML143401">
    <property type="protein sequence ID" value="TBU31057.1"/>
    <property type="molecule type" value="Genomic_DNA"/>
</dbReference>
<dbReference type="PROSITE" id="PS50203">
    <property type="entry name" value="CALPAIN_CAT"/>
    <property type="match status" value="1"/>
</dbReference>
<name>A0A4Q9MUM5_9APHY</name>
<dbReference type="SUPFAM" id="SSF116846">
    <property type="entry name" value="MIT domain"/>
    <property type="match status" value="1"/>
</dbReference>
<dbReference type="PANTHER" id="PTHR46143">
    <property type="entry name" value="CALPAIN-7"/>
    <property type="match status" value="1"/>
</dbReference>
<dbReference type="GO" id="GO:0004198">
    <property type="term" value="F:calcium-dependent cysteine-type endopeptidase activity"/>
    <property type="evidence" value="ECO:0007669"/>
    <property type="project" value="InterPro"/>
</dbReference>
<dbReference type="Pfam" id="PF04212">
    <property type="entry name" value="MIT"/>
    <property type="match status" value="1"/>
</dbReference>
<accession>A0A4Q9MUM5</accession>
<dbReference type="InterPro" id="IPR022683">
    <property type="entry name" value="Calpain_III"/>
</dbReference>
<dbReference type="AlphaFoldDB" id="A0A4Q9MUM5"/>
<dbReference type="InterPro" id="IPR051297">
    <property type="entry name" value="PalB/RIM13"/>
</dbReference>
<feature type="non-terminal residue" evidence="7">
    <location>
        <position position="1"/>
    </location>
</feature>
<dbReference type="InterPro" id="IPR022682">
    <property type="entry name" value="Calpain_domain_III"/>
</dbReference>
<comment type="caution">
    <text evidence="5">Lacks conserved residue(s) required for the propagation of feature annotation.</text>
</comment>
<keyword evidence="4" id="KW-0788">Thiol protease</keyword>
<comment type="similarity">
    <text evidence="1">Belongs to the peptidase C2 family. PalB/RIM13 subfamily.</text>
</comment>
<dbReference type="GO" id="GO:0006508">
    <property type="term" value="P:proteolysis"/>
    <property type="evidence" value="ECO:0007669"/>
    <property type="project" value="UniProtKB-KW"/>
</dbReference>
<proteinExistence type="inferred from homology"/>
<dbReference type="InterPro" id="IPR036181">
    <property type="entry name" value="MIT_dom_sf"/>
</dbReference>
<dbReference type="Pfam" id="PF01067">
    <property type="entry name" value="Calpain_III"/>
    <property type="match status" value="1"/>
</dbReference>
<dbReference type="SMART" id="SM00720">
    <property type="entry name" value="calpain_III"/>
    <property type="match status" value="1"/>
</dbReference>
<dbReference type="InterPro" id="IPR007330">
    <property type="entry name" value="MIT_dom"/>
</dbReference>
<protein>
    <recommendedName>
        <fullName evidence="6">Calpain catalytic domain-containing protein</fullName>
    </recommendedName>
</protein>
<dbReference type="InterPro" id="IPR036213">
    <property type="entry name" value="Calpain_III_sf"/>
</dbReference>
<dbReference type="Gene3D" id="2.60.120.380">
    <property type="match status" value="2"/>
</dbReference>
<keyword evidence="3" id="KW-0378">Hydrolase</keyword>
<dbReference type="InterPro" id="IPR038765">
    <property type="entry name" value="Papain-like_cys_pep_sf"/>
</dbReference>
<dbReference type="Pfam" id="PF00648">
    <property type="entry name" value="Peptidase_C2"/>
    <property type="match status" value="1"/>
</dbReference>
<organism evidence="7">
    <name type="scientific">Dichomitus squalens</name>
    <dbReference type="NCBI Taxonomy" id="114155"/>
    <lineage>
        <taxon>Eukaryota</taxon>
        <taxon>Fungi</taxon>
        <taxon>Dikarya</taxon>
        <taxon>Basidiomycota</taxon>
        <taxon>Agaricomycotina</taxon>
        <taxon>Agaricomycetes</taxon>
        <taxon>Polyporales</taxon>
        <taxon>Polyporaceae</taxon>
        <taxon>Dichomitus</taxon>
    </lineage>
</organism>
<evidence type="ECO:0000259" key="6">
    <source>
        <dbReference type="PROSITE" id="PS50203"/>
    </source>
</evidence>
<dbReference type="OrthoDB" id="167576at2759"/>
<evidence type="ECO:0000256" key="3">
    <source>
        <dbReference type="ARBA" id="ARBA00022801"/>
    </source>
</evidence>
<dbReference type="PANTHER" id="PTHR46143:SF1">
    <property type="entry name" value="CALPAIN-7"/>
    <property type="match status" value="1"/>
</dbReference>
<evidence type="ECO:0000256" key="5">
    <source>
        <dbReference type="PROSITE-ProRule" id="PRU00239"/>
    </source>
</evidence>
<sequence length="819" mass="90777">YTKAANAELSKDYDRAFSLYIQAAEQFLQLSRQAVNDRTRALHKGEAAKALERAEKIKAFRQDVKPVVKDEFSEGREQLYVLQKSSLVNQGFFPLWNSPDDRSSSSTLPVLSAEQITLGATWRSHPLAQRGGRDGSPQELEPEDIIQHIVSDCSVCGAMVVAIDHHRRFRSKMIVSSLFPQDERGFPARSDSGQYQLQVLYNGAHRRVGDVPGIDDQLPTYPDGTLMCVSTGGKGELWPSLVEKAYMKLAGGYDFIGSSVGCCFDCLALAGWIPDIIDMKRHDMTDDFQREKTWRRLTKGYENGDCVVTLGTGERVKEMNFPVTLLPTHCYAVIVHDSEQDRKLTIFDPWVQPTEDPAAAEIPSSKQKRSIDISMDTVHRLFNGIYFSWNPAIFEHKLTFHGQRFVYFTSLALLEFLVDFALATHSRVQLQLDVSSTPKEDEEVWILLTRHTRSHRAQEEFIALTAHGGTDTGASNGSNVLSTKVRLAEYTNTPHVLVTRVSEGENLWALVASYEGDREDVGFTLTVYSHRNASWVTTSNKLIYSQDVEAAFTQKTAGGNHTYSSYYLNPQYHLRVHPRVDRSSRASRDAKSAISVSVSTERQIPVNIMLAWSQGAMISELGHNDLALSSGSYTYGYANASGRIPRTSGDYTLVVSAFEPHHIGKFDMRVECSDRFDLTPIPQEGAGMFSKAIRGEWTVETAGGGPSSGSYSSNPTYELQVPTPAQLRFRLQLAEPSPSIALNLTVFNLPIGTGALGRHVATSGPYSDAISGVVIEKLTLQPGKYLVVPSTYKAGVQAAFRLIMYSAVSGVQLVPRKKG</sequence>
<evidence type="ECO:0000256" key="4">
    <source>
        <dbReference type="ARBA" id="ARBA00022807"/>
    </source>
</evidence>
<dbReference type="SUPFAM" id="SSF54001">
    <property type="entry name" value="Cysteine proteinases"/>
    <property type="match status" value="1"/>
</dbReference>
<dbReference type="Proteomes" id="UP000292957">
    <property type="component" value="Unassembled WGS sequence"/>
</dbReference>
<dbReference type="SMART" id="SM00230">
    <property type="entry name" value="CysPc"/>
    <property type="match status" value="1"/>
</dbReference>
<evidence type="ECO:0000256" key="1">
    <source>
        <dbReference type="ARBA" id="ARBA00010193"/>
    </source>
</evidence>
<evidence type="ECO:0000256" key="2">
    <source>
        <dbReference type="ARBA" id="ARBA00022670"/>
    </source>
</evidence>